<feature type="domain" description="RNA-binding S4" evidence="6">
    <location>
        <begin position="12"/>
        <end position="68"/>
    </location>
</feature>
<evidence type="ECO:0000256" key="1">
    <source>
        <dbReference type="ARBA" id="ARBA00000073"/>
    </source>
</evidence>
<accession>A0ABV1J4R1</accession>
<evidence type="ECO:0000259" key="6">
    <source>
        <dbReference type="SMART" id="SM00363"/>
    </source>
</evidence>
<evidence type="ECO:0000256" key="5">
    <source>
        <dbReference type="RuleBase" id="RU362028"/>
    </source>
</evidence>
<dbReference type="EMBL" id="JBBNPS010000004">
    <property type="protein sequence ID" value="MEQ3353179.1"/>
    <property type="molecule type" value="Genomic_DNA"/>
</dbReference>
<sequence length="300" mass="33456">MLHKLTAENAGVRLDNFLAEKLEMSRSQVKRAVDEGRVAVNGQKVKAGYKLQAADEISFEEEAPYVLEPKDVAFQVLYEDEHLACIDKPYGLVVHPGAGREEETLVHGLLHRFDHLAQGSDPLRPGIVHRLDKDTSGVMVVAKTDAAYDGLVDAFQNRRVEKIYYAICRGVIREAGMIDSPIGRDPKNRIRMAAGVNPSKEALTEYAPVLAFRDSTLIRVALHTGRTHQIRVHMASVGHGLLGDPLYGAKNDREKELLLHSHHLAFTHPITGDEVAVTSKLPERMLAYIRKEKGDRCTRF</sequence>
<keyword evidence="8" id="KW-1185">Reference proteome</keyword>
<gene>
    <name evidence="7" type="ORF">AAA081_02530</name>
</gene>
<dbReference type="RefSeq" id="WP_349053571.1">
    <property type="nucleotide sequence ID" value="NZ_JBBNPS010000004.1"/>
</dbReference>
<dbReference type="SUPFAM" id="SSF55174">
    <property type="entry name" value="Alpha-L RNA-binding motif"/>
    <property type="match status" value="1"/>
</dbReference>
<dbReference type="PROSITE" id="PS01129">
    <property type="entry name" value="PSI_RLU"/>
    <property type="match status" value="1"/>
</dbReference>
<evidence type="ECO:0000313" key="7">
    <source>
        <dbReference type="EMBL" id="MEQ3353179.1"/>
    </source>
</evidence>
<evidence type="ECO:0000256" key="4">
    <source>
        <dbReference type="PROSITE-ProRule" id="PRU00182"/>
    </source>
</evidence>
<dbReference type="InterPro" id="IPR006225">
    <property type="entry name" value="PsdUridine_synth_RluC/D"/>
</dbReference>
<dbReference type="EC" id="5.4.99.-" evidence="5"/>
<dbReference type="NCBIfam" id="TIGR00005">
    <property type="entry name" value="rluA_subfam"/>
    <property type="match status" value="1"/>
</dbReference>
<dbReference type="Pfam" id="PF01479">
    <property type="entry name" value="S4"/>
    <property type="match status" value="1"/>
</dbReference>
<comment type="catalytic activity">
    <reaction evidence="1 5">
        <text>a uridine in RNA = a pseudouridine in RNA</text>
        <dbReference type="Rhea" id="RHEA:48348"/>
        <dbReference type="Rhea" id="RHEA-COMP:12068"/>
        <dbReference type="Rhea" id="RHEA-COMP:12069"/>
        <dbReference type="ChEBI" id="CHEBI:65314"/>
        <dbReference type="ChEBI" id="CHEBI:65315"/>
    </reaction>
</comment>
<dbReference type="InterPro" id="IPR002942">
    <property type="entry name" value="S4_RNA-bd"/>
</dbReference>
<proteinExistence type="inferred from homology"/>
<dbReference type="SUPFAM" id="SSF55120">
    <property type="entry name" value="Pseudouridine synthase"/>
    <property type="match status" value="1"/>
</dbReference>
<dbReference type="Gene3D" id="3.30.2350.10">
    <property type="entry name" value="Pseudouridine synthase"/>
    <property type="match status" value="1"/>
</dbReference>
<dbReference type="InterPro" id="IPR036986">
    <property type="entry name" value="S4_RNA-bd_sf"/>
</dbReference>
<dbReference type="SMART" id="SM00363">
    <property type="entry name" value="S4"/>
    <property type="match status" value="1"/>
</dbReference>
<dbReference type="Proteomes" id="UP001481872">
    <property type="component" value="Unassembled WGS sequence"/>
</dbReference>
<dbReference type="InterPro" id="IPR020103">
    <property type="entry name" value="PsdUridine_synth_cat_dom_sf"/>
</dbReference>
<dbReference type="CDD" id="cd02869">
    <property type="entry name" value="PseudoU_synth_RluA_like"/>
    <property type="match status" value="1"/>
</dbReference>
<keyword evidence="4" id="KW-0694">RNA-binding</keyword>
<organism evidence="7 8">
    <name type="scientific">Aedoeadaptatus acetigenes</name>
    <dbReference type="NCBI Taxonomy" id="2981723"/>
    <lineage>
        <taxon>Bacteria</taxon>
        <taxon>Bacillati</taxon>
        <taxon>Bacillota</taxon>
        <taxon>Tissierellia</taxon>
        <taxon>Tissierellales</taxon>
        <taxon>Peptoniphilaceae</taxon>
        <taxon>Aedoeadaptatus</taxon>
    </lineage>
</organism>
<dbReference type="InterPro" id="IPR050188">
    <property type="entry name" value="RluA_PseudoU_synthase"/>
</dbReference>
<dbReference type="PROSITE" id="PS50889">
    <property type="entry name" value="S4"/>
    <property type="match status" value="1"/>
</dbReference>
<dbReference type="GO" id="GO:0016853">
    <property type="term" value="F:isomerase activity"/>
    <property type="evidence" value="ECO:0007669"/>
    <property type="project" value="UniProtKB-KW"/>
</dbReference>
<comment type="function">
    <text evidence="5">Responsible for synthesis of pseudouridine from uracil.</text>
</comment>
<dbReference type="Gene3D" id="3.10.290.10">
    <property type="entry name" value="RNA-binding S4 domain"/>
    <property type="match status" value="1"/>
</dbReference>
<dbReference type="CDD" id="cd00165">
    <property type="entry name" value="S4"/>
    <property type="match status" value="1"/>
</dbReference>
<name>A0ABV1J4R1_9FIRM</name>
<dbReference type="PANTHER" id="PTHR21600">
    <property type="entry name" value="MITOCHONDRIAL RNA PSEUDOURIDINE SYNTHASE"/>
    <property type="match status" value="1"/>
</dbReference>
<dbReference type="InterPro" id="IPR006224">
    <property type="entry name" value="PsdUridine_synth_RluA-like_CS"/>
</dbReference>
<evidence type="ECO:0000256" key="2">
    <source>
        <dbReference type="ARBA" id="ARBA00010876"/>
    </source>
</evidence>
<dbReference type="PANTHER" id="PTHR21600:SF44">
    <property type="entry name" value="RIBOSOMAL LARGE SUBUNIT PSEUDOURIDINE SYNTHASE D"/>
    <property type="match status" value="1"/>
</dbReference>
<comment type="caution">
    <text evidence="7">The sequence shown here is derived from an EMBL/GenBank/DDBJ whole genome shotgun (WGS) entry which is preliminary data.</text>
</comment>
<dbReference type="InterPro" id="IPR006145">
    <property type="entry name" value="PsdUridine_synth_RsuA/RluA"/>
</dbReference>
<protein>
    <recommendedName>
        <fullName evidence="5">Pseudouridine synthase</fullName>
        <ecNumber evidence="5">5.4.99.-</ecNumber>
    </recommendedName>
</protein>
<dbReference type="Pfam" id="PF00849">
    <property type="entry name" value="PseudoU_synth_2"/>
    <property type="match status" value="1"/>
</dbReference>
<keyword evidence="3 5" id="KW-0413">Isomerase</keyword>
<evidence type="ECO:0000256" key="3">
    <source>
        <dbReference type="ARBA" id="ARBA00023235"/>
    </source>
</evidence>
<comment type="similarity">
    <text evidence="2 5">Belongs to the pseudouridine synthase RluA family.</text>
</comment>
<evidence type="ECO:0000313" key="8">
    <source>
        <dbReference type="Proteomes" id="UP001481872"/>
    </source>
</evidence>
<reference evidence="7 8" key="1">
    <citation type="submission" date="2024-04" db="EMBL/GenBank/DDBJ databases">
        <title>Human intestinal bacterial collection.</title>
        <authorList>
            <person name="Pauvert C."/>
            <person name="Hitch T.C.A."/>
            <person name="Clavel T."/>
        </authorList>
    </citation>
    <scope>NUCLEOTIDE SEQUENCE [LARGE SCALE GENOMIC DNA]</scope>
    <source>
        <strain evidence="7 8">CLA-SR-H026</strain>
    </source>
</reference>